<evidence type="ECO:0000313" key="3">
    <source>
        <dbReference type="EMBL" id="TRA96176.1"/>
    </source>
</evidence>
<evidence type="ECO:0000313" key="2">
    <source>
        <dbReference type="EMBL" id="ASK42172.1"/>
    </source>
</evidence>
<reference evidence="3 4" key="2">
    <citation type="journal article" date="2019" name="Appl. Microbiol. Biotechnol.">
        <title>Differential efficiency of wild type rhizogenic strains for rol gene transformation of plants.</title>
        <authorList>
            <person name="Desmet S."/>
            <person name="De Keyser E."/>
            <person name="Van Vaerenbergh J."/>
            <person name="Baeyen S."/>
            <person name="Van Huylenbroeck J."/>
            <person name="Geelen D."/>
            <person name="Dhooghe E."/>
        </authorList>
    </citation>
    <scope>NUCLEOTIDE SEQUENCE [LARGE SCALE GENOMIC DNA]</scope>
    <source>
        <strain evidence="3 4">GBBC3284</strain>
    </source>
</reference>
<feature type="compositionally biased region" description="Polar residues" evidence="1">
    <location>
        <begin position="1"/>
        <end position="13"/>
    </location>
</feature>
<organism evidence="2">
    <name type="scientific">Rhizobium rhizogenes</name>
    <name type="common">Agrobacterium rhizogenes</name>
    <dbReference type="NCBI Taxonomy" id="359"/>
    <lineage>
        <taxon>Bacteria</taxon>
        <taxon>Pseudomonadati</taxon>
        <taxon>Pseudomonadota</taxon>
        <taxon>Alphaproteobacteria</taxon>
        <taxon>Hyphomicrobiales</taxon>
        <taxon>Rhizobiaceae</taxon>
        <taxon>Rhizobium/Agrobacterium group</taxon>
        <taxon>Rhizobium</taxon>
    </lineage>
</organism>
<proteinExistence type="predicted"/>
<evidence type="ECO:0000313" key="4">
    <source>
        <dbReference type="Proteomes" id="UP000315434"/>
    </source>
</evidence>
<dbReference type="EMBL" id="KY000033">
    <property type="protein sequence ID" value="ASK42172.1"/>
    <property type="molecule type" value="Genomic_DNA"/>
</dbReference>
<sequence length="80" mass="8885">MSLNEKPGTANSRSDLEPAGVDGTQSTRLPTASEIEGPTVALQRSFFQQLLLDFAYGCEFFYPLQQYEAFTSKAKDDDEN</sequence>
<dbReference type="Proteomes" id="UP000315434">
    <property type="component" value="Unassembled WGS sequence"/>
</dbReference>
<gene>
    <name evidence="3" type="ORF">EXN68_25340</name>
</gene>
<dbReference type="RefSeq" id="WP_142843418.1">
    <property type="nucleotide sequence ID" value="NC_010841.1"/>
</dbReference>
<name>A0A2Z2PKK7_RHIRH</name>
<keyword evidence="2" id="KW-0614">Plasmid</keyword>
<geneLocation type="plasmid" evidence="2">
    <name>pRi_26-59</name>
</geneLocation>
<protein>
    <submittedName>
        <fullName evidence="2">Uncharacterized protein</fullName>
    </submittedName>
</protein>
<dbReference type="AlphaFoldDB" id="A0A2Z2PKK7"/>
<accession>A0A2Z2PKK7</accession>
<feature type="region of interest" description="Disordered" evidence="1">
    <location>
        <begin position="1"/>
        <end position="34"/>
    </location>
</feature>
<reference evidence="2" key="1">
    <citation type="submission" date="2016-10" db="EMBL/GenBank/DDBJ databases">
        <title>Agrobacterium Ti plasmids: Classification based on T-DNA and Vir regions organization.</title>
        <authorList>
            <person name="Nabi N."/>
            <person name="Vial L."/>
            <person name="Ben Hafsa A."/>
            <person name="Chapulliot D."/>
            <person name="Berard A."/>
            <person name="Chauveau A."/>
            <person name="Le Paslier M.-C."/>
            <person name="Harzallah Skhiri F."/>
            <person name="Brunel D."/>
            <person name="Nesme X."/>
            <person name="Chaouachi M."/>
        </authorList>
    </citation>
    <scope>NUCLEOTIDE SEQUENCE</scope>
    <source>
        <strain evidence="2">26-59</strain>
        <plasmid evidence="2">pRi_26-59</plasmid>
    </source>
</reference>
<dbReference type="GeneID" id="79865052"/>
<evidence type="ECO:0000256" key="1">
    <source>
        <dbReference type="SAM" id="MobiDB-lite"/>
    </source>
</evidence>
<dbReference type="OrthoDB" id="8378051at2"/>
<dbReference type="EMBL" id="SGNY01000012">
    <property type="protein sequence ID" value="TRA96176.1"/>
    <property type="molecule type" value="Genomic_DNA"/>
</dbReference>